<evidence type="ECO:0000313" key="7">
    <source>
        <dbReference type="Proteomes" id="UP000663852"/>
    </source>
</evidence>
<evidence type="ECO:0000313" key="6">
    <source>
        <dbReference type="Proteomes" id="UP000663828"/>
    </source>
</evidence>
<dbReference type="GO" id="GO:0045429">
    <property type="term" value="P:positive regulation of nitric oxide biosynthetic process"/>
    <property type="evidence" value="ECO:0007669"/>
    <property type="project" value="TreeGrafter"/>
</dbReference>
<organism evidence="4 7">
    <name type="scientific">Adineta ricciae</name>
    <name type="common">Rotifer</name>
    <dbReference type="NCBI Taxonomy" id="249248"/>
    <lineage>
        <taxon>Eukaryota</taxon>
        <taxon>Metazoa</taxon>
        <taxon>Spiralia</taxon>
        <taxon>Gnathifera</taxon>
        <taxon>Rotifera</taxon>
        <taxon>Eurotatoria</taxon>
        <taxon>Bdelloidea</taxon>
        <taxon>Adinetida</taxon>
        <taxon>Adinetidae</taxon>
        <taxon>Adineta</taxon>
    </lineage>
</organism>
<feature type="active site" description="Nucleophile" evidence="3">
    <location>
        <position position="272"/>
    </location>
</feature>
<feature type="active site" description="Proton donor" evidence="3">
    <location>
        <position position="170"/>
    </location>
</feature>
<dbReference type="GO" id="GO:0016597">
    <property type="term" value="F:amino acid binding"/>
    <property type="evidence" value="ECO:0007669"/>
    <property type="project" value="TreeGrafter"/>
</dbReference>
<evidence type="ECO:0008006" key="8">
    <source>
        <dbReference type="Google" id="ProtNLM"/>
    </source>
</evidence>
<gene>
    <name evidence="4" type="ORF">EDS130_LOCUS15136</name>
    <name evidence="5" type="ORF">XAT740_LOCUS35329</name>
</gene>
<dbReference type="GO" id="GO:0006525">
    <property type="term" value="P:arginine metabolic process"/>
    <property type="evidence" value="ECO:0007669"/>
    <property type="project" value="TreeGrafter"/>
</dbReference>
<evidence type="ECO:0000256" key="3">
    <source>
        <dbReference type="PIRSR" id="PIRSR633199-1"/>
    </source>
</evidence>
<sequence>MSSHPFDFHFTSAIVSRVAASLKDAALYQRDVREVMNIEKARNQHQEYISTLRKLGLDVIELQADESLPEGVFVEDIAVICDGTALICRPKTPGRLKEIEIIRTILRREGLAVIDIDDPLATIEGGDVLFTGREFFVGLSRSTNMAGAKAVASAFPEYPVTLLRVKKGIHLKNFLSMVATDTMAIGGSIVAKDLLRQMEENGHYSSYKIISLKDDVAANCLWINGTVLHLPVDSRYGESIRILLNRLGSTTSHAELNNNEFGKVDCVISSRCLLFNRPKENNTNDK</sequence>
<keyword evidence="6" id="KW-1185">Reference proteome</keyword>
<dbReference type="EMBL" id="CAJNOJ010000063">
    <property type="protein sequence ID" value="CAF1006034.1"/>
    <property type="molecule type" value="Genomic_DNA"/>
</dbReference>
<dbReference type="FunFam" id="3.75.10.10:FF:000004">
    <property type="entry name" value="N(G),N(G)-dimethylarginine dimethylaminohydrolase 1"/>
    <property type="match status" value="1"/>
</dbReference>
<dbReference type="PANTHER" id="PTHR12737:SF9">
    <property type="entry name" value="DIMETHYLARGININASE"/>
    <property type="match status" value="1"/>
</dbReference>
<dbReference type="Pfam" id="PF19420">
    <property type="entry name" value="DDAH_eukar"/>
    <property type="match status" value="1"/>
</dbReference>
<dbReference type="EMBL" id="CAJNOR010003530">
    <property type="protein sequence ID" value="CAF1422936.1"/>
    <property type="molecule type" value="Genomic_DNA"/>
</dbReference>
<accession>A0A814H6M5</accession>
<dbReference type="SUPFAM" id="SSF55909">
    <property type="entry name" value="Pentein"/>
    <property type="match status" value="1"/>
</dbReference>
<dbReference type="Proteomes" id="UP000663828">
    <property type="component" value="Unassembled WGS sequence"/>
</dbReference>
<dbReference type="GO" id="GO:0016403">
    <property type="term" value="F:dimethylargininase activity"/>
    <property type="evidence" value="ECO:0007669"/>
    <property type="project" value="TreeGrafter"/>
</dbReference>
<protein>
    <recommendedName>
        <fullName evidence="8">Dimethylargininase</fullName>
    </recommendedName>
</protein>
<dbReference type="OrthoDB" id="10016839at2759"/>
<name>A0A814H6M5_ADIRI</name>
<reference evidence="4" key="1">
    <citation type="submission" date="2021-02" db="EMBL/GenBank/DDBJ databases">
        <authorList>
            <person name="Nowell W R."/>
        </authorList>
    </citation>
    <scope>NUCLEOTIDE SEQUENCE</scope>
</reference>
<evidence type="ECO:0000313" key="4">
    <source>
        <dbReference type="EMBL" id="CAF1006034.1"/>
    </source>
</evidence>
<dbReference type="GO" id="GO:0000052">
    <property type="term" value="P:citrulline metabolic process"/>
    <property type="evidence" value="ECO:0007669"/>
    <property type="project" value="TreeGrafter"/>
</dbReference>
<comment type="caution">
    <text evidence="4">The sequence shown here is derived from an EMBL/GenBank/DDBJ whole genome shotgun (WGS) entry which is preliminary data.</text>
</comment>
<dbReference type="Proteomes" id="UP000663852">
    <property type="component" value="Unassembled WGS sequence"/>
</dbReference>
<evidence type="ECO:0000256" key="2">
    <source>
        <dbReference type="ARBA" id="ARBA00022801"/>
    </source>
</evidence>
<dbReference type="InterPro" id="IPR033199">
    <property type="entry name" value="DDAH-like"/>
</dbReference>
<evidence type="ECO:0000313" key="5">
    <source>
        <dbReference type="EMBL" id="CAF1422936.1"/>
    </source>
</evidence>
<keyword evidence="2" id="KW-0378">Hydrolase</keyword>
<dbReference type="Gene3D" id="3.75.10.10">
    <property type="entry name" value="L-arginine/glycine Amidinotransferase, Chain A"/>
    <property type="match status" value="1"/>
</dbReference>
<dbReference type="AlphaFoldDB" id="A0A814H6M5"/>
<evidence type="ECO:0000256" key="1">
    <source>
        <dbReference type="ARBA" id="ARBA00008532"/>
    </source>
</evidence>
<proteinExistence type="inferred from homology"/>
<comment type="similarity">
    <text evidence="1">Belongs to the DDAH family.</text>
</comment>
<dbReference type="PANTHER" id="PTHR12737">
    <property type="entry name" value="DIMETHYLARGININE DIMETHYLAMINOHYDROLASE"/>
    <property type="match status" value="1"/>
</dbReference>